<dbReference type="OrthoDB" id="545278at2759"/>
<feature type="compositionally biased region" description="Low complexity" evidence="1">
    <location>
        <begin position="65"/>
        <end position="95"/>
    </location>
</feature>
<organism evidence="2 3">
    <name type="scientific">Chlamydomonas incerta</name>
    <dbReference type="NCBI Taxonomy" id="51695"/>
    <lineage>
        <taxon>Eukaryota</taxon>
        <taxon>Viridiplantae</taxon>
        <taxon>Chlorophyta</taxon>
        <taxon>core chlorophytes</taxon>
        <taxon>Chlorophyceae</taxon>
        <taxon>CS clade</taxon>
        <taxon>Chlamydomonadales</taxon>
        <taxon>Chlamydomonadaceae</taxon>
        <taxon>Chlamydomonas</taxon>
    </lineage>
</organism>
<evidence type="ECO:0000256" key="1">
    <source>
        <dbReference type="SAM" id="MobiDB-lite"/>
    </source>
</evidence>
<feature type="region of interest" description="Disordered" evidence="1">
    <location>
        <begin position="46"/>
        <end position="142"/>
    </location>
</feature>
<proteinExistence type="predicted"/>
<keyword evidence="3" id="KW-1185">Reference proteome</keyword>
<protein>
    <submittedName>
        <fullName evidence="2">Uncharacterized protein</fullName>
    </submittedName>
</protein>
<gene>
    <name evidence="2" type="ORF">HXX76_008098</name>
</gene>
<sequence length="303" mass="30925">MKLCAGPAGSSALQSGPGPVCRVVSGISRGWARPLRPRSRLGLIVTSAVKEERKTTSGRKGDSGGSPSSTTSGRKGAASTSTTPGSSPPGSASTRPPAPPRWPHQTLDRQQKQQQRRTGAKGPAGKGGAAGGAGAGGGGGSQLGNLMRSSPVLRRFSDGTLLLGDCVMILATEIWASSERIEWASFPALVGVLLGTWVAAGAWNGDYSPDGSRAHQDVPWQLAMLGPTYGAVLGAALTWSLSATASVAAYAGLVAGGRLDPVPVVEGINSEDMSPQLEVIVALLITMTCWRGIASKLRPNPPS</sequence>
<evidence type="ECO:0000313" key="3">
    <source>
        <dbReference type="Proteomes" id="UP000650467"/>
    </source>
</evidence>
<feature type="compositionally biased region" description="Basic and acidic residues" evidence="1">
    <location>
        <begin position="49"/>
        <end position="62"/>
    </location>
</feature>
<feature type="compositionally biased region" description="Gly residues" evidence="1">
    <location>
        <begin position="122"/>
        <end position="142"/>
    </location>
</feature>
<accession>A0A835VZK8</accession>
<dbReference type="Proteomes" id="UP000650467">
    <property type="component" value="Unassembled WGS sequence"/>
</dbReference>
<reference evidence="2" key="1">
    <citation type="journal article" date="2020" name="bioRxiv">
        <title>Comparative genomics of Chlamydomonas.</title>
        <authorList>
            <person name="Craig R.J."/>
            <person name="Hasan A.R."/>
            <person name="Ness R.W."/>
            <person name="Keightley P.D."/>
        </authorList>
    </citation>
    <scope>NUCLEOTIDE SEQUENCE</scope>
    <source>
        <strain evidence="2">SAG 7.73</strain>
    </source>
</reference>
<dbReference type="AlphaFoldDB" id="A0A835VZK8"/>
<dbReference type="EMBL" id="JAEHOC010000018">
    <property type="protein sequence ID" value="KAG2433735.1"/>
    <property type="molecule type" value="Genomic_DNA"/>
</dbReference>
<evidence type="ECO:0000313" key="2">
    <source>
        <dbReference type="EMBL" id="KAG2433735.1"/>
    </source>
</evidence>
<name>A0A835VZK8_CHLIN</name>
<comment type="caution">
    <text evidence="2">The sequence shown here is derived from an EMBL/GenBank/DDBJ whole genome shotgun (WGS) entry which is preliminary data.</text>
</comment>